<evidence type="ECO:0000256" key="1">
    <source>
        <dbReference type="ARBA" id="ARBA00005993"/>
    </source>
</evidence>
<dbReference type="Gene3D" id="3.30.50.10">
    <property type="entry name" value="Erythroid Transcription Factor GATA-1, subunit A"/>
    <property type="match status" value="1"/>
</dbReference>
<keyword evidence="9" id="KW-0539">Nucleus</keyword>
<keyword evidence="8 11" id="KW-0675">Receptor</keyword>
<dbReference type="FunFam" id="3.30.50.10:FF:000030">
    <property type="entry name" value="Nuclear Hormone Receptor family"/>
    <property type="match status" value="1"/>
</dbReference>
<evidence type="ECO:0000256" key="3">
    <source>
        <dbReference type="ARBA" id="ARBA00022771"/>
    </source>
</evidence>
<comment type="similarity">
    <text evidence="1">Belongs to the nuclear hormone receptor family.</text>
</comment>
<keyword evidence="3" id="KW-0863">Zinc-finger</keyword>
<evidence type="ECO:0000313" key="12">
    <source>
        <dbReference type="Proteomes" id="UP000596742"/>
    </source>
</evidence>
<evidence type="ECO:0000256" key="4">
    <source>
        <dbReference type="ARBA" id="ARBA00022833"/>
    </source>
</evidence>
<organism evidence="11 12">
    <name type="scientific">Mytilus galloprovincialis</name>
    <name type="common">Mediterranean mussel</name>
    <dbReference type="NCBI Taxonomy" id="29158"/>
    <lineage>
        <taxon>Eukaryota</taxon>
        <taxon>Metazoa</taxon>
        <taxon>Spiralia</taxon>
        <taxon>Lophotrochozoa</taxon>
        <taxon>Mollusca</taxon>
        <taxon>Bivalvia</taxon>
        <taxon>Autobranchia</taxon>
        <taxon>Pteriomorphia</taxon>
        <taxon>Mytilida</taxon>
        <taxon>Mytiloidea</taxon>
        <taxon>Mytilidae</taxon>
        <taxon>Mytilinae</taxon>
        <taxon>Mytilus</taxon>
    </lineage>
</organism>
<dbReference type="GO" id="GO:0043565">
    <property type="term" value="F:sequence-specific DNA binding"/>
    <property type="evidence" value="ECO:0007669"/>
    <property type="project" value="InterPro"/>
</dbReference>
<dbReference type="PROSITE" id="PS51030">
    <property type="entry name" value="NUCLEAR_REC_DBD_2"/>
    <property type="match status" value="1"/>
</dbReference>
<dbReference type="PANTHER" id="PTHR48092">
    <property type="entry name" value="KNIRPS-RELATED PROTEIN-RELATED"/>
    <property type="match status" value="1"/>
</dbReference>
<keyword evidence="12" id="KW-1185">Reference proteome</keyword>
<proteinExistence type="inferred from homology"/>
<dbReference type="CDD" id="cd06916">
    <property type="entry name" value="NR_DBD_like"/>
    <property type="match status" value="1"/>
</dbReference>
<accession>A0A8B6CNK6</accession>
<dbReference type="InterPro" id="IPR001628">
    <property type="entry name" value="Znf_hrmn_rcpt"/>
</dbReference>
<dbReference type="Pfam" id="PF00105">
    <property type="entry name" value="zf-C4"/>
    <property type="match status" value="1"/>
</dbReference>
<evidence type="ECO:0000313" key="11">
    <source>
        <dbReference type="EMBL" id="VDI07096.1"/>
    </source>
</evidence>
<dbReference type="PRINTS" id="PR00047">
    <property type="entry name" value="STROIDFINGER"/>
</dbReference>
<dbReference type="SMART" id="SM00399">
    <property type="entry name" value="ZnF_C4"/>
    <property type="match status" value="1"/>
</dbReference>
<sequence length="258" mass="28075">MGRVDSNWQSLGYAPTSVYRPSQMFSDEQSVAQDLYHTDMSSSTMGNSQMTSSIIVQPSQLSATKIEQLSVSDMGDSPDNPGTLYIGEQMMGQQISPTPQVSTTVDLHSSDSGQSSQFQEPIAPCLVCGDKGSGYHYSVFSCEGCKGFFKRTVQKFLSYTCKGSGNCNVSKFTRNNCQACRFQKCLEAGMKKEEVFPNNPTLCDVCIGIDLQETRAMIEVGCNIPMVCPVTMKGQVQCTCEGLPKYDDGLCCDRSGSS</sequence>
<keyword evidence="2" id="KW-0479">Metal-binding</keyword>
<dbReference type="OrthoDB" id="5771769at2759"/>
<keyword evidence="6" id="KW-0238">DNA-binding</keyword>
<dbReference type="GO" id="GO:0008270">
    <property type="term" value="F:zinc ion binding"/>
    <property type="evidence" value="ECO:0007669"/>
    <property type="project" value="UniProtKB-KW"/>
</dbReference>
<dbReference type="GO" id="GO:0003700">
    <property type="term" value="F:DNA-binding transcription factor activity"/>
    <property type="evidence" value="ECO:0007669"/>
    <property type="project" value="InterPro"/>
</dbReference>
<gene>
    <name evidence="11" type="ORF">MGAL_10B094448</name>
</gene>
<dbReference type="SUPFAM" id="SSF57716">
    <property type="entry name" value="Glucocorticoid receptor-like (DNA-binding domain)"/>
    <property type="match status" value="1"/>
</dbReference>
<comment type="caution">
    <text evidence="11">The sequence shown here is derived from an EMBL/GenBank/DDBJ whole genome shotgun (WGS) entry which is preliminary data.</text>
</comment>
<name>A0A8B6CNK6_MYTGA</name>
<dbReference type="InterPro" id="IPR013088">
    <property type="entry name" value="Znf_NHR/GATA"/>
</dbReference>
<evidence type="ECO:0000256" key="6">
    <source>
        <dbReference type="ARBA" id="ARBA00023125"/>
    </source>
</evidence>
<evidence type="ECO:0000256" key="2">
    <source>
        <dbReference type="ARBA" id="ARBA00022723"/>
    </source>
</evidence>
<dbReference type="EMBL" id="UYJE01002003">
    <property type="protein sequence ID" value="VDI07096.1"/>
    <property type="molecule type" value="Genomic_DNA"/>
</dbReference>
<dbReference type="Proteomes" id="UP000596742">
    <property type="component" value="Unassembled WGS sequence"/>
</dbReference>
<evidence type="ECO:0000256" key="5">
    <source>
        <dbReference type="ARBA" id="ARBA00023015"/>
    </source>
</evidence>
<dbReference type="InterPro" id="IPR050200">
    <property type="entry name" value="Nuclear_hormone_rcpt_NR3"/>
</dbReference>
<keyword evidence="7" id="KW-0804">Transcription</keyword>
<feature type="domain" description="Nuclear receptor" evidence="10">
    <location>
        <begin position="122"/>
        <end position="197"/>
    </location>
</feature>
<evidence type="ECO:0000256" key="7">
    <source>
        <dbReference type="ARBA" id="ARBA00023163"/>
    </source>
</evidence>
<reference evidence="11" key="1">
    <citation type="submission" date="2018-11" db="EMBL/GenBank/DDBJ databases">
        <authorList>
            <person name="Alioto T."/>
            <person name="Alioto T."/>
        </authorList>
    </citation>
    <scope>NUCLEOTIDE SEQUENCE</scope>
</reference>
<evidence type="ECO:0000256" key="9">
    <source>
        <dbReference type="ARBA" id="ARBA00023242"/>
    </source>
</evidence>
<keyword evidence="4" id="KW-0862">Zinc</keyword>
<protein>
    <submittedName>
        <fullName evidence="11">Retinoid X receptor alpha</fullName>
    </submittedName>
</protein>
<evidence type="ECO:0000259" key="10">
    <source>
        <dbReference type="PROSITE" id="PS51030"/>
    </source>
</evidence>
<evidence type="ECO:0000256" key="8">
    <source>
        <dbReference type="ARBA" id="ARBA00023170"/>
    </source>
</evidence>
<dbReference type="PROSITE" id="PS00031">
    <property type="entry name" value="NUCLEAR_REC_DBD_1"/>
    <property type="match status" value="1"/>
</dbReference>
<keyword evidence="5" id="KW-0805">Transcription regulation</keyword>
<dbReference type="AlphaFoldDB" id="A0A8B6CNK6"/>